<comment type="caution">
    <text evidence="1">The sequence shown here is derived from an EMBL/GenBank/DDBJ whole genome shotgun (WGS) entry which is preliminary data.</text>
</comment>
<sequence length="127" mass="14691">MFVEHSTLESYIIKTANQAIAEYKCNRDAEHAVIQLFTRFWRYEYTQKVHAMMLFSVRFHIMKCMLALCLVFCATVCAEELYSTENDDLDIEAVVKDSEQLKAFAGCFNGKSACNELLSDFKTVQIY</sequence>
<gene>
    <name evidence="1" type="ORF">OBRU01_09935</name>
</gene>
<organism evidence="1 2">
    <name type="scientific">Operophtera brumata</name>
    <name type="common">Winter moth</name>
    <name type="synonym">Phalaena brumata</name>
    <dbReference type="NCBI Taxonomy" id="104452"/>
    <lineage>
        <taxon>Eukaryota</taxon>
        <taxon>Metazoa</taxon>
        <taxon>Ecdysozoa</taxon>
        <taxon>Arthropoda</taxon>
        <taxon>Hexapoda</taxon>
        <taxon>Insecta</taxon>
        <taxon>Pterygota</taxon>
        <taxon>Neoptera</taxon>
        <taxon>Endopterygota</taxon>
        <taxon>Lepidoptera</taxon>
        <taxon>Glossata</taxon>
        <taxon>Ditrysia</taxon>
        <taxon>Geometroidea</taxon>
        <taxon>Geometridae</taxon>
        <taxon>Larentiinae</taxon>
        <taxon>Operophtera</taxon>
    </lineage>
</organism>
<dbReference type="EMBL" id="JTDY01001439">
    <property type="protein sequence ID" value="KOB73858.1"/>
    <property type="molecule type" value="Genomic_DNA"/>
</dbReference>
<name>A0A0L7LE90_OPEBR</name>
<keyword evidence="2" id="KW-1185">Reference proteome</keyword>
<reference evidence="1 2" key="1">
    <citation type="journal article" date="2015" name="Genome Biol. Evol.">
        <title>The genome of winter moth (Operophtera brumata) provides a genomic perspective on sexual dimorphism and phenology.</title>
        <authorList>
            <person name="Derks M.F."/>
            <person name="Smit S."/>
            <person name="Salis L."/>
            <person name="Schijlen E."/>
            <person name="Bossers A."/>
            <person name="Mateman C."/>
            <person name="Pijl A.S."/>
            <person name="de Ridder D."/>
            <person name="Groenen M.A."/>
            <person name="Visser M.E."/>
            <person name="Megens H.J."/>
        </authorList>
    </citation>
    <scope>NUCLEOTIDE SEQUENCE [LARGE SCALE GENOMIC DNA]</scope>
    <source>
        <strain evidence="1">WM2013NL</strain>
        <tissue evidence="1">Head and thorax</tissue>
    </source>
</reference>
<proteinExistence type="predicted"/>
<accession>A0A0L7LE90</accession>
<dbReference type="Proteomes" id="UP000037510">
    <property type="component" value="Unassembled WGS sequence"/>
</dbReference>
<protein>
    <submittedName>
        <fullName evidence="1">Chemosensory protein</fullName>
    </submittedName>
</protein>
<evidence type="ECO:0000313" key="1">
    <source>
        <dbReference type="EMBL" id="KOB73858.1"/>
    </source>
</evidence>
<dbReference type="AlphaFoldDB" id="A0A0L7LE90"/>
<dbReference type="InterPro" id="IPR036682">
    <property type="entry name" value="OS_D_A10/PebIII_sf"/>
</dbReference>
<evidence type="ECO:0000313" key="2">
    <source>
        <dbReference type="Proteomes" id="UP000037510"/>
    </source>
</evidence>
<dbReference type="SUPFAM" id="SSF100910">
    <property type="entry name" value="Chemosensory protein Csp2"/>
    <property type="match status" value="1"/>
</dbReference>